<protein>
    <submittedName>
        <fullName evidence="1">Uncharacterized protein</fullName>
    </submittedName>
</protein>
<proteinExistence type="predicted"/>
<reference evidence="1 2" key="1">
    <citation type="journal article" date="2011" name="PLoS Genet.">
        <title>Comparative genomic analysis of human fungal pathogens causing paracoccidioidomycosis.</title>
        <authorList>
            <person name="Desjardins C.A."/>
            <person name="Champion M.D."/>
            <person name="Holder J.W."/>
            <person name="Muszewska A."/>
            <person name="Goldberg J."/>
            <person name="Bailao A.M."/>
            <person name="Brigido M.M."/>
            <person name="Ferreira M.E."/>
            <person name="Garcia A.M."/>
            <person name="Grynberg M."/>
            <person name="Gujja S."/>
            <person name="Heiman D.I."/>
            <person name="Henn M.R."/>
            <person name="Kodira C.D."/>
            <person name="Leon-Narvaez H."/>
            <person name="Longo L.V."/>
            <person name="Ma L.J."/>
            <person name="Malavazi I."/>
            <person name="Matsuo A.L."/>
            <person name="Morais F.V."/>
            <person name="Pereira M."/>
            <person name="Rodriguez-Brito S."/>
            <person name="Sakthikumar S."/>
            <person name="Salem-Izacc S.M."/>
            <person name="Sykes S.M."/>
            <person name="Teixeira M.M."/>
            <person name="Vallejo M.C."/>
            <person name="Walter M.E."/>
            <person name="Yandava C."/>
            <person name="Young S."/>
            <person name="Zeng Q."/>
            <person name="Zucker J."/>
            <person name="Felipe M.S."/>
            <person name="Goldman G.H."/>
            <person name="Haas B.J."/>
            <person name="McEwen J.G."/>
            <person name="Nino-Vega G."/>
            <person name="Puccia R."/>
            <person name="San-Blas G."/>
            <person name="Soares C.M."/>
            <person name="Birren B.W."/>
            <person name="Cuomo C.A."/>
        </authorList>
    </citation>
    <scope>NUCLEOTIDE SEQUENCE [LARGE SCALE GENOMIC DNA]</scope>
    <source>
        <strain evidence="2">ATCC MYA-826 / Pb01</strain>
    </source>
</reference>
<organism evidence="1 2">
    <name type="scientific">Paracoccidioides lutzii (strain ATCC MYA-826 / Pb01)</name>
    <name type="common">Paracoccidioides brasiliensis</name>
    <dbReference type="NCBI Taxonomy" id="502779"/>
    <lineage>
        <taxon>Eukaryota</taxon>
        <taxon>Fungi</taxon>
        <taxon>Dikarya</taxon>
        <taxon>Ascomycota</taxon>
        <taxon>Pezizomycotina</taxon>
        <taxon>Eurotiomycetes</taxon>
        <taxon>Eurotiomycetidae</taxon>
        <taxon>Onygenales</taxon>
        <taxon>Ajellomycetaceae</taxon>
        <taxon>Paracoccidioides</taxon>
    </lineage>
</organism>
<keyword evidence="2" id="KW-1185">Reference proteome</keyword>
<dbReference type="OrthoDB" id="4187480at2759"/>
<dbReference type="RefSeq" id="XP_015702968.1">
    <property type="nucleotide sequence ID" value="XM_015847376.1"/>
</dbReference>
<dbReference type="KEGG" id="pbl:PAAG_11793"/>
<gene>
    <name evidence="1" type="ORF">PAAG_11793</name>
</gene>
<name>A0A0A2V0U9_PARBA</name>
<sequence>MADTNSDETILIKRSNLLEDSPATRVYRSASEAFKTDKTILKKSDKFNNTYKDMVDEISENTVDSSDQVSEVSEEILMRLEIAKLQQEVEMMRASRKTFIINTSNNKINEDLANYLQRNNRTTIIMKILTEFRD</sequence>
<dbReference type="VEuPathDB" id="FungiDB:PAAG_11793"/>
<evidence type="ECO:0000313" key="2">
    <source>
        <dbReference type="Proteomes" id="UP000002059"/>
    </source>
</evidence>
<dbReference type="AlphaFoldDB" id="A0A0A2V0U9"/>
<dbReference type="HOGENOM" id="CLU_1896849_0_0_1"/>
<accession>A0A0A2V0U9</accession>
<evidence type="ECO:0000313" key="1">
    <source>
        <dbReference type="EMBL" id="KGQ01446.1"/>
    </source>
</evidence>
<dbReference type="Proteomes" id="UP000002059">
    <property type="component" value="Partially assembled WGS sequence"/>
</dbReference>
<dbReference type="EMBL" id="KN294001">
    <property type="protein sequence ID" value="KGQ01446.1"/>
    <property type="molecule type" value="Genomic_DNA"/>
</dbReference>
<dbReference type="GeneID" id="26970671"/>